<dbReference type="SUPFAM" id="SSF48557">
    <property type="entry name" value="L-aspartase-like"/>
    <property type="match status" value="1"/>
</dbReference>
<evidence type="ECO:0000313" key="4">
    <source>
        <dbReference type="EMBL" id="MDL9978483.1"/>
    </source>
</evidence>
<dbReference type="SMART" id="SM00998">
    <property type="entry name" value="ADSL_C"/>
    <property type="match status" value="1"/>
</dbReference>
<dbReference type="RefSeq" id="WP_286286937.1">
    <property type="nucleotide sequence ID" value="NZ_JASXSZ010000001.1"/>
</dbReference>
<dbReference type="EMBL" id="JASXSZ010000001">
    <property type="protein sequence ID" value="MDL9978483.1"/>
    <property type="molecule type" value="Genomic_DNA"/>
</dbReference>
<dbReference type="InterPro" id="IPR008948">
    <property type="entry name" value="L-Aspartase-like"/>
</dbReference>
<feature type="domain" description="Adenylosuccinate lyase C-terminal" evidence="3">
    <location>
        <begin position="373"/>
        <end position="443"/>
    </location>
</feature>
<dbReference type="PANTHER" id="PTHR43172:SF2">
    <property type="entry name" value="ADENYLOSUCCINATE LYASE C-TERMINAL DOMAIN-CONTAINING PROTEIN"/>
    <property type="match status" value="1"/>
</dbReference>
<dbReference type="Proteomes" id="UP001235064">
    <property type="component" value="Unassembled WGS sequence"/>
</dbReference>
<dbReference type="Gene3D" id="1.20.200.10">
    <property type="entry name" value="Fumarase/aspartase (Central domain)"/>
    <property type="match status" value="1"/>
</dbReference>
<evidence type="ECO:0000256" key="2">
    <source>
        <dbReference type="ARBA" id="ARBA00034772"/>
    </source>
</evidence>
<name>A0ABT7MVL6_9MICO</name>
<evidence type="ECO:0000313" key="5">
    <source>
        <dbReference type="Proteomes" id="UP001235064"/>
    </source>
</evidence>
<organism evidence="4 5">
    <name type="scientific">Microbacterium candidum</name>
    <dbReference type="NCBI Taxonomy" id="3041922"/>
    <lineage>
        <taxon>Bacteria</taxon>
        <taxon>Bacillati</taxon>
        <taxon>Actinomycetota</taxon>
        <taxon>Actinomycetes</taxon>
        <taxon>Micrococcales</taxon>
        <taxon>Microbacteriaceae</taxon>
        <taxon>Microbacterium</taxon>
    </lineage>
</organism>
<dbReference type="InterPro" id="IPR000362">
    <property type="entry name" value="Fumarate_lyase_fam"/>
</dbReference>
<dbReference type="InterPro" id="IPR019468">
    <property type="entry name" value="AdenyloSucc_lyase_C"/>
</dbReference>
<gene>
    <name evidence="4" type="ORF">QSV35_03985</name>
</gene>
<dbReference type="Pfam" id="PF00206">
    <property type="entry name" value="Lyase_1"/>
    <property type="match status" value="1"/>
</dbReference>
<evidence type="ECO:0000259" key="3">
    <source>
        <dbReference type="SMART" id="SM00998"/>
    </source>
</evidence>
<protein>
    <submittedName>
        <fullName evidence="4">Lyase family protein</fullName>
    </submittedName>
</protein>
<keyword evidence="1 4" id="KW-0456">Lyase</keyword>
<dbReference type="Gene3D" id="1.10.40.30">
    <property type="entry name" value="Fumarase/aspartase (C-terminal domain)"/>
    <property type="match status" value="1"/>
</dbReference>
<comment type="caution">
    <text evidence="4">The sequence shown here is derived from an EMBL/GenBank/DDBJ whole genome shotgun (WGS) entry which is preliminary data.</text>
</comment>
<dbReference type="PRINTS" id="PR00149">
    <property type="entry name" value="FUMRATELYASE"/>
</dbReference>
<accession>A0ABT7MVL6</accession>
<evidence type="ECO:0000256" key="1">
    <source>
        <dbReference type="ARBA" id="ARBA00023239"/>
    </source>
</evidence>
<dbReference type="InterPro" id="IPR020557">
    <property type="entry name" value="Fumarate_lyase_CS"/>
</dbReference>
<sequence>MSSDDGYGYMEERLLSPVTYGVAEASDRSVARAMVEAEIGLLRAFVAAGVAPESVGEAAFAMIREPWFDLDVRALARDAVADGNPVIPLIPLVRARVAQIDPDAAAWVHRGATSQDILDTALMLVGRQVSDRLQDHLRAAEGALMALAQRHRDDPAAARTLTQHAVPTTLGLRAATWMRGLGDARRRLSEVADRLPAQLGGAGGTLAAFVELFGESVAAELPARFAEVLNLRAPEGPWHTDRRPITELGDALAALVAAVGVFATDVAQLARTEVGEASVAAGGGSSAMPQKQNPVDAVLIRSAAMRAPGLAAQLHLAAGLAVDERPDGAWHAEWPALQELMQLALGACAHAATLAAGLTLNADRARANLGLSHGLIVSERLAIVLVPVIGRARFDELIVAASTGADLAALLRALPEAADLDVDALLDPGQYTGVAGRLVDQAIRRAMQDGIRP</sequence>
<keyword evidence="5" id="KW-1185">Reference proteome</keyword>
<dbReference type="InterPro" id="IPR022761">
    <property type="entry name" value="Fumarate_lyase_N"/>
</dbReference>
<dbReference type="GO" id="GO:0016829">
    <property type="term" value="F:lyase activity"/>
    <property type="evidence" value="ECO:0007669"/>
    <property type="project" value="UniProtKB-KW"/>
</dbReference>
<dbReference type="PANTHER" id="PTHR43172">
    <property type="entry name" value="ADENYLOSUCCINATE LYASE"/>
    <property type="match status" value="1"/>
</dbReference>
<proteinExistence type="inferred from homology"/>
<comment type="similarity">
    <text evidence="2">Belongs to the class-II fumarase/aspartase family.</text>
</comment>
<dbReference type="PROSITE" id="PS00163">
    <property type="entry name" value="FUMARATE_LYASES"/>
    <property type="match status" value="1"/>
</dbReference>
<reference evidence="4 5" key="1">
    <citation type="submission" date="2023-06" db="EMBL/GenBank/DDBJ databases">
        <title>Microbacterium sp. nov., isolated from a waste landfill.</title>
        <authorList>
            <person name="Wen W."/>
        </authorList>
    </citation>
    <scope>NUCLEOTIDE SEQUENCE [LARGE SCALE GENOMIC DNA]</scope>
    <source>
        <strain evidence="4 5">ASV49</strain>
    </source>
</reference>